<protein>
    <submittedName>
        <fullName evidence="1">Uncharacterized protein</fullName>
    </submittedName>
</protein>
<dbReference type="RefSeq" id="WP_094013585.1">
    <property type="nucleotide sequence ID" value="NZ_NMQW01000003.1"/>
</dbReference>
<dbReference type="EMBL" id="NMQW01000003">
    <property type="protein sequence ID" value="OXM87659.1"/>
    <property type="molecule type" value="Genomic_DNA"/>
</dbReference>
<keyword evidence="2" id="KW-1185">Reference proteome</keyword>
<organism evidence="1 2">
    <name type="scientific">Paenibacillus rigui</name>
    <dbReference type="NCBI Taxonomy" id="554312"/>
    <lineage>
        <taxon>Bacteria</taxon>
        <taxon>Bacillati</taxon>
        <taxon>Bacillota</taxon>
        <taxon>Bacilli</taxon>
        <taxon>Bacillales</taxon>
        <taxon>Paenibacillaceae</taxon>
        <taxon>Paenibacillus</taxon>
    </lineage>
</organism>
<gene>
    <name evidence="1" type="ORF">CF651_04090</name>
</gene>
<name>A0A229UXI4_9BACL</name>
<evidence type="ECO:0000313" key="2">
    <source>
        <dbReference type="Proteomes" id="UP000215509"/>
    </source>
</evidence>
<dbReference type="Proteomes" id="UP000215509">
    <property type="component" value="Unassembled WGS sequence"/>
</dbReference>
<dbReference type="OrthoDB" id="2889126at2"/>
<proteinExistence type="predicted"/>
<accession>A0A229UXI4</accession>
<reference evidence="1 2" key="1">
    <citation type="submission" date="2017-07" db="EMBL/GenBank/DDBJ databases">
        <title>Genome sequencing and assembly of Paenibacillus rigui.</title>
        <authorList>
            <person name="Mayilraj S."/>
        </authorList>
    </citation>
    <scope>NUCLEOTIDE SEQUENCE [LARGE SCALE GENOMIC DNA]</scope>
    <source>
        <strain evidence="1 2">JCM 16352</strain>
    </source>
</reference>
<sequence>MIPFENTWPYEIIQQDVYVNECPFCGKSNVLLPFKKKDLPELARGVKRLLVFPCCHSRVTLVDADRDYLLAQQPLRNRH</sequence>
<dbReference type="AlphaFoldDB" id="A0A229UXI4"/>
<comment type="caution">
    <text evidence="1">The sequence shown here is derived from an EMBL/GenBank/DDBJ whole genome shotgun (WGS) entry which is preliminary data.</text>
</comment>
<evidence type="ECO:0000313" key="1">
    <source>
        <dbReference type="EMBL" id="OXM87659.1"/>
    </source>
</evidence>